<proteinExistence type="predicted"/>
<evidence type="ECO:0000313" key="1">
    <source>
        <dbReference type="EMBL" id="SIN98799.1"/>
    </source>
</evidence>
<organism evidence="1 2">
    <name type="scientific">Paraburkholderia phenazinium</name>
    <dbReference type="NCBI Taxonomy" id="60549"/>
    <lineage>
        <taxon>Bacteria</taxon>
        <taxon>Pseudomonadati</taxon>
        <taxon>Pseudomonadota</taxon>
        <taxon>Betaproteobacteria</taxon>
        <taxon>Burkholderiales</taxon>
        <taxon>Burkholderiaceae</taxon>
        <taxon>Paraburkholderia</taxon>
    </lineage>
</organism>
<evidence type="ECO:0000313" key="2">
    <source>
        <dbReference type="Proteomes" id="UP000185151"/>
    </source>
</evidence>
<name>A0A1N6FU06_9BURK</name>
<protein>
    <submittedName>
        <fullName evidence="1">Uncharacterized protein</fullName>
    </submittedName>
</protein>
<reference evidence="1 2" key="1">
    <citation type="submission" date="2016-11" db="EMBL/GenBank/DDBJ databases">
        <authorList>
            <person name="Jaros S."/>
            <person name="Januszkiewicz K."/>
            <person name="Wedrychowicz H."/>
        </authorList>
    </citation>
    <scope>NUCLEOTIDE SEQUENCE [LARGE SCALE GENOMIC DNA]</scope>
    <source>
        <strain evidence="1 2">GAS95</strain>
    </source>
</reference>
<gene>
    <name evidence="1" type="ORF">SAMN05444165_0393</name>
</gene>
<dbReference type="Proteomes" id="UP000185151">
    <property type="component" value="Unassembled WGS sequence"/>
</dbReference>
<keyword evidence="2" id="KW-1185">Reference proteome</keyword>
<sequence length="291" mass="33000">MQQARKRTTVNQPRWTTSISVSPRSAKNLGGRVIHRRRHASVWKCRCEALLAYCVRCRVNSRLFQQLDKLPVGQALPSYPITYQSVRQAFPATGGLLRLERLIVHLWSSRPLALPACQRRDSARWQSELPSNPRSGWRYDDSVRTILNTLAGVTTYPDLTDDLAQHTKLTLLHVYEQPSPQRAMVETGRPWVKFGPHSARTSAVAPGGCAGVPVATQEIPKEAPNPNCGRTSGCLWRKSHPDADPLDCVWALATFQCTKNNERSNVRFWSAFQRLKTNTPQVLRRRTRTQR</sequence>
<dbReference type="AlphaFoldDB" id="A0A1N6FU06"/>
<dbReference type="EMBL" id="FSRU01000001">
    <property type="protein sequence ID" value="SIN98799.1"/>
    <property type="molecule type" value="Genomic_DNA"/>
</dbReference>
<accession>A0A1N6FU06</accession>